<organism evidence="1">
    <name type="scientific">Cacopsylla melanoneura</name>
    <dbReference type="NCBI Taxonomy" id="428564"/>
    <lineage>
        <taxon>Eukaryota</taxon>
        <taxon>Metazoa</taxon>
        <taxon>Ecdysozoa</taxon>
        <taxon>Arthropoda</taxon>
        <taxon>Hexapoda</taxon>
        <taxon>Insecta</taxon>
        <taxon>Pterygota</taxon>
        <taxon>Neoptera</taxon>
        <taxon>Paraneoptera</taxon>
        <taxon>Hemiptera</taxon>
        <taxon>Sternorrhyncha</taxon>
        <taxon>Psylloidea</taxon>
        <taxon>Psyllidae</taxon>
        <taxon>Psyllinae</taxon>
        <taxon>Cacopsylla</taxon>
    </lineage>
</organism>
<dbReference type="EMBL" id="HBUF01025098">
    <property type="protein sequence ID" value="CAG6612649.1"/>
    <property type="molecule type" value="Transcribed_RNA"/>
</dbReference>
<sequence length="121" mass="13936">MGDNDNEDNDNTDPLNLLSQALRQLMAQNPDLGRRNTKFQCPLLPYDALSEKFTSYLQRVENHFQIQNIQDDDVLKAQLLIGNLKPQLYETLTVLTSPALPRVHTHKLLLLFTIISSYVLW</sequence>
<dbReference type="EMBL" id="HBUF01025097">
    <property type="protein sequence ID" value="CAG6612648.1"/>
    <property type="molecule type" value="Transcribed_RNA"/>
</dbReference>
<evidence type="ECO:0000313" key="1">
    <source>
        <dbReference type="EMBL" id="CAG6612649.1"/>
    </source>
</evidence>
<dbReference type="AlphaFoldDB" id="A0A8D8LM45"/>
<reference evidence="1" key="1">
    <citation type="submission" date="2021-05" db="EMBL/GenBank/DDBJ databases">
        <authorList>
            <person name="Alioto T."/>
            <person name="Alioto T."/>
            <person name="Gomez Garrido J."/>
        </authorList>
    </citation>
    <scope>NUCLEOTIDE SEQUENCE</scope>
</reference>
<name>A0A8D8LM45_9HEMI</name>
<proteinExistence type="predicted"/>
<accession>A0A8D8LM45</accession>
<protein>
    <submittedName>
        <fullName evidence="1">Uncharacterized protein</fullName>
    </submittedName>
</protein>